<dbReference type="EMBL" id="CP048000">
    <property type="protein sequence ID" value="QHQ63085.1"/>
    <property type="molecule type" value="Genomic_DNA"/>
</dbReference>
<keyword evidence="2 3" id="KW-0560">Oxidoreductase</keyword>
<accession>A0A6P1TUH2</accession>
<dbReference type="Pfam" id="PF13561">
    <property type="entry name" value="adh_short_C2"/>
    <property type="match status" value="1"/>
</dbReference>
<dbReference type="Gene3D" id="3.40.50.720">
    <property type="entry name" value="NAD(P)-binding Rossmann-like Domain"/>
    <property type="match status" value="1"/>
</dbReference>
<evidence type="ECO:0000256" key="1">
    <source>
        <dbReference type="ARBA" id="ARBA00006484"/>
    </source>
</evidence>
<dbReference type="EC" id="1.1.1.47" evidence="3"/>
<protein>
    <submittedName>
        <fullName evidence="3">Glucose 1-dehydrogenase</fullName>
        <ecNumber evidence="3">1.1.1.47</ecNumber>
    </submittedName>
</protein>
<dbReference type="InterPro" id="IPR020904">
    <property type="entry name" value="Sc_DH/Rdtase_CS"/>
</dbReference>
<dbReference type="SUPFAM" id="SSF51735">
    <property type="entry name" value="NAD(P)-binding Rossmann-fold domains"/>
    <property type="match status" value="1"/>
</dbReference>
<dbReference type="InterPro" id="IPR036291">
    <property type="entry name" value="NAD(P)-bd_dom_sf"/>
</dbReference>
<evidence type="ECO:0000256" key="2">
    <source>
        <dbReference type="ARBA" id="ARBA00023002"/>
    </source>
</evidence>
<proteinExistence type="inferred from homology"/>
<dbReference type="InterPro" id="IPR002347">
    <property type="entry name" value="SDR_fam"/>
</dbReference>
<reference evidence="3 4" key="1">
    <citation type="submission" date="2020-01" db="EMBL/GenBank/DDBJ databases">
        <title>Genome analysis of Anaerocolumna sp. CBA3638.</title>
        <authorList>
            <person name="Kim J."/>
            <person name="Roh S.W."/>
        </authorList>
    </citation>
    <scope>NUCLEOTIDE SEQUENCE [LARGE SCALE GENOMIC DNA]</scope>
    <source>
        <strain evidence="3 4">CBA3638</strain>
    </source>
</reference>
<comment type="similarity">
    <text evidence="1">Belongs to the short-chain dehydrogenases/reductases (SDR) family.</text>
</comment>
<dbReference type="RefSeq" id="WP_161839906.1">
    <property type="nucleotide sequence ID" value="NZ_CP048000.1"/>
</dbReference>
<gene>
    <name evidence="3" type="ORF">Ana3638_21810</name>
</gene>
<dbReference type="FunFam" id="3.40.50.720:FF:000084">
    <property type="entry name" value="Short-chain dehydrogenase reductase"/>
    <property type="match status" value="1"/>
</dbReference>
<dbReference type="PRINTS" id="PR00081">
    <property type="entry name" value="GDHRDH"/>
</dbReference>
<dbReference type="NCBIfam" id="NF005559">
    <property type="entry name" value="PRK07231.1"/>
    <property type="match status" value="1"/>
</dbReference>
<name>A0A6P1TUH2_9FIRM</name>
<dbReference type="GO" id="GO:0008206">
    <property type="term" value="P:bile acid metabolic process"/>
    <property type="evidence" value="ECO:0007669"/>
    <property type="project" value="UniProtKB-ARBA"/>
</dbReference>
<keyword evidence="4" id="KW-1185">Reference proteome</keyword>
<dbReference type="PANTHER" id="PTHR42760:SF115">
    <property type="entry name" value="3-OXOACYL-[ACYL-CARRIER-PROTEIN] REDUCTASE FABG"/>
    <property type="match status" value="1"/>
</dbReference>
<evidence type="ECO:0000313" key="3">
    <source>
        <dbReference type="EMBL" id="QHQ63085.1"/>
    </source>
</evidence>
<dbReference type="PRINTS" id="PR00080">
    <property type="entry name" value="SDRFAMILY"/>
</dbReference>
<organism evidence="3 4">
    <name type="scientific">Anaerocolumna sedimenticola</name>
    <dbReference type="NCBI Taxonomy" id="2696063"/>
    <lineage>
        <taxon>Bacteria</taxon>
        <taxon>Bacillati</taxon>
        <taxon>Bacillota</taxon>
        <taxon>Clostridia</taxon>
        <taxon>Lachnospirales</taxon>
        <taxon>Lachnospiraceae</taxon>
        <taxon>Anaerocolumna</taxon>
    </lineage>
</organism>
<dbReference type="KEGG" id="anr:Ana3638_21810"/>
<dbReference type="Proteomes" id="UP000464314">
    <property type="component" value="Chromosome"/>
</dbReference>
<dbReference type="PANTHER" id="PTHR42760">
    <property type="entry name" value="SHORT-CHAIN DEHYDROGENASES/REDUCTASES FAMILY MEMBER"/>
    <property type="match status" value="1"/>
</dbReference>
<dbReference type="GO" id="GO:0047936">
    <property type="term" value="F:glucose 1-dehydrogenase [NAD(P)+] activity"/>
    <property type="evidence" value="ECO:0007669"/>
    <property type="project" value="UniProtKB-EC"/>
</dbReference>
<evidence type="ECO:0000313" key="4">
    <source>
        <dbReference type="Proteomes" id="UP000464314"/>
    </source>
</evidence>
<sequence length="269" mass="28997">MSIGSNLEKLFSLEGKVVLFTGAAGGIGSELASGLAMAGAAVALCDIDKQRLEVVKGQIEAEGGKASTHVLNVLDKNNIKSCVEEIGNTYGHIDVLVNCAGINKREGFMDVEEDTYDRIMAINLKGVFLVSQEVAPYMMKQRNGSIINIGSHNTGWVLGGCSVYAATKSGIYAFTKSQAVEWAKYNIRSNCISPGHIKTPLTTVTWEHPVRSKYLLDRIAMNRPGYPEDIVGVCILLASDASSYITGCEYRVDGGCIAGGQPWPYDTKY</sequence>
<dbReference type="AlphaFoldDB" id="A0A6P1TUH2"/>
<dbReference type="PROSITE" id="PS00061">
    <property type="entry name" value="ADH_SHORT"/>
    <property type="match status" value="1"/>
</dbReference>